<dbReference type="Proteomes" id="UP001054945">
    <property type="component" value="Unassembled WGS sequence"/>
</dbReference>
<dbReference type="InterPro" id="IPR002156">
    <property type="entry name" value="RNaseH_domain"/>
</dbReference>
<evidence type="ECO:0000259" key="1">
    <source>
        <dbReference type="Pfam" id="PF00075"/>
    </source>
</evidence>
<evidence type="ECO:0000313" key="3">
    <source>
        <dbReference type="Proteomes" id="UP001054945"/>
    </source>
</evidence>
<comment type="caution">
    <text evidence="2">The sequence shown here is derived from an EMBL/GenBank/DDBJ whole genome shotgun (WGS) entry which is preliminary data.</text>
</comment>
<evidence type="ECO:0000313" key="2">
    <source>
        <dbReference type="EMBL" id="GIY75060.1"/>
    </source>
</evidence>
<dbReference type="AlphaFoldDB" id="A0AAV4W0T1"/>
<dbReference type="CDD" id="cd09276">
    <property type="entry name" value="Rnase_HI_RT_non_LTR"/>
    <property type="match status" value="1"/>
</dbReference>
<dbReference type="SUPFAM" id="SSF53098">
    <property type="entry name" value="Ribonuclease H-like"/>
    <property type="match status" value="1"/>
</dbReference>
<organism evidence="2 3">
    <name type="scientific">Caerostris extrusa</name>
    <name type="common">Bark spider</name>
    <name type="synonym">Caerostris bankana</name>
    <dbReference type="NCBI Taxonomy" id="172846"/>
    <lineage>
        <taxon>Eukaryota</taxon>
        <taxon>Metazoa</taxon>
        <taxon>Ecdysozoa</taxon>
        <taxon>Arthropoda</taxon>
        <taxon>Chelicerata</taxon>
        <taxon>Arachnida</taxon>
        <taxon>Araneae</taxon>
        <taxon>Araneomorphae</taxon>
        <taxon>Entelegynae</taxon>
        <taxon>Araneoidea</taxon>
        <taxon>Araneidae</taxon>
        <taxon>Caerostris</taxon>
    </lineage>
</organism>
<reference evidence="2 3" key="1">
    <citation type="submission" date="2021-06" db="EMBL/GenBank/DDBJ databases">
        <title>Caerostris extrusa draft genome.</title>
        <authorList>
            <person name="Kono N."/>
            <person name="Arakawa K."/>
        </authorList>
    </citation>
    <scope>NUCLEOTIDE SEQUENCE [LARGE SCALE GENOMIC DNA]</scope>
</reference>
<sequence>MVHCKTAFDKFFKPPSISKTIETDNSTLNILNILQHLFQPDDIQKDNSHHQPIRQSTTKEQLNKLIKDSTPHITEEEINYVIQVLPKNKAPGPDGLDGNIIKLLHKAQPRLFTLRITRAYRTSPSSALLILSGLPPLHLTVKKEAIITNVTRLGKNDKFGSTHFNTVDYDTQISQWTEPPWLKPSTALEHHLHSSNLTIFTDGSKINNQVGSAFVAYKTDKEIFNWQAKLDNKNSVYQAELLAIFKALQWAKQNDFSKICIKTDILYKPKARACTGSSRMVGKLGWLISTGTQPNR</sequence>
<protein>
    <submittedName>
        <fullName evidence="2">Non-ltr retrotransposon cats</fullName>
    </submittedName>
</protein>
<name>A0AAV4W0T1_CAEEX</name>
<feature type="domain" description="RNase H type-1" evidence="1">
    <location>
        <begin position="196"/>
        <end position="268"/>
    </location>
</feature>
<gene>
    <name evidence="2" type="primary">RF55_25076</name>
    <name evidence="2" type="ORF">CEXT_807591</name>
</gene>
<accession>A0AAV4W0T1</accession>
<dbReference type="Pfam" id="PF00075">
    <property type="entry name" value="RNase_H"/>
    <property type="match status" value="1"/>
</dbReference>
<dbReference type="Gene3D" id="3.30.420.10">
    <property type="entry name" value="Ribonuclease H-like superfamily/Ribonuclease H"/>
    <property type="match status" value="1"/>
</dbReference>
<proteinExistence type="predicted"/>
<dbReference type="InterPro" id="IPR036397">
    <property type="entry name" value="RNaseH_sf"/>
</dbReference>
<dbReference type="GO" id="GO:0003676">
    <property type="term" value="F:nucleic acid binding"/>
    <property type="evidence" value="ECO:0007669"/>
    <property type="project" value="InterPro"/>
</dbReference>
<keyword evidence="3" id="KW-1185">Reference proteome</keyword>
<dbReference type="GO" id="GO:0004523">
    <property type="term" value="F:RNA-DNA hybrid ribonuclease activity"/>
    <property type="evidence" value="ECO:0007669"/>
    <property type="project" value="InterPro"/>
</dbReference>
<dbReference type="EMBL" id="BPLR01015296">
    <property type="protein sequence ID" value="GIY75060.1"/>
    <property type="molecule type" value="Genomic_DNA"/>
</dbReference>
<dbReference type="InterPro" id="IPR012337">
    <property type="entry name" value="RNaseH-like_sf"/>
</dbReference>